<dbReference type="InterPro" id="IPR006204">
    <property type="entry name" value="GHMP_kinase_N_dom"/>
</dbReference>
<feature type="active site" evidence="9">
    <location>
        <position position="10"/>
    </location>
</feature>
<dbReference type="HOGENOM" id="CLU_053057_1_1_0"/>
<evidence type="ECO:0000313" key="12">
    <source>
        <dbReference type="EMBL" id="ADE57277.1"/>
    </source>
</evidence>
<dbReference type="InterPro" id="IPR013750">
    <property type="entry name" value="GHMP_kinase_C_dom"/>
</dbReference>
<accession>D5EFE5</accession>
<dbReference type="InterPro" id="IPR004424">
    <property type="entry name" value="IspE"/>
</dbReference>
<evidence type="ECO:0000313" key="13">
    <source>
        <dbReference type="Proteomes" id="UP000002366"/>
    </source>
</evidence>
<dbReference type="SUPFAM" id="SSF54211">
    <property type="entry name" value="Ribosomal protein S5 domain 2-like"/>
    <property type="match status" value="1"/>
</dbReference>
<dbReference type="GO" id="GO:0016114">
    <property type="term" value="P:terpenoid biosynthetic process"/>
    <property type="evidence" value="ECO:0007669"/>
    <property type="project" value="InterPro"/>
</dbReference>
<keyword evidence="5 9" id="KW-0547">Nucleotide-binding</keyword>
<dbReference type="GO" id="GO:0005524">
    <property type="term" value="F:ATP binding"/>
    <property type="evidence" value="ECO:0007669"/>
    <property type="project" value="UniProtKB-UniRule"/>
</dbReference>
<dbReference type="InterPro" id="IPR020568">
    <property type="entry name" value="Ribosomal_Su5_D2-typ_SF"/>
</dbReference>
<feature type="domain" description="GHMP kinase N-terminal" evidence="10">
    <location>
        <begin position="66"/>
        <end position="133"/>
    </location>
</feature>
<gene>
    <name evidence="9" type="primary">ispE</name>
    <name evidence="12" type="ordered locus">Amico_1154</name>
</gene>
<feature type="domain" description="GHMP kinase C-terminal" evidence="11">
    <location>
        <begin position="229"/>
        <end position="264"/>
    </location>
</feature>
<dbReference type="STRING" id="572547.Amico_1154"/>
<evidence type="ECO:0000256" key="8">
    <source>
        <dbReference type="ARBA" id="ARBA00032554"/>
    </source>
</evidence>
<evidence type="ECO:0000256" key="4">
    <source>
        <dbReference type="ARBA" id="ARBA00022679"/>
    </source>
</evidence>
<feature type="active site" evidence="9">
    <location>
        <position position="132"/>
    </location>
</feature>
<proteinExistence type="inferred from homology"/>
<comment type="catalytic activity">
    <reaction evidence="9">
        <text>4-CDP-2-C-methyl-D-erythritol + ATP = 4-CDP-2-C-methyl-D-erythritol 2-phosphate + ADP + H(+)</text>
        <dbReference type="Rhea" id="RHEA:18437"/>
        <dbReference type="ChEBI" id="CHEBI:15378"/>
        <dbReference type="ChEBI" id="CHEBI:30616"/>
        <dbReference type="ChEBI" id="CHEBI:57823"/>
        <dbReference type="ChEBI" id="CHEBI:57919"/>
        <dbReference type="ChEBI" id="CHEBI:456216"/>
        <dbReference type="EC" id="2.7.1.148"/>
    </reaction>
</comment>
<organism evidence="12 13">
    <name type="scientific">Aminobacterium colombiense (strain DSM 12261 / ALA-1)</name>
    <dbReference type="NCBI Taxonomy" id="572547"/>
    <lineage>
        <taxon>Bacteria</taxon>
        <taxon>Thermotogati</taxon>
        <taxon>Synergistota</taxon>
        <taxon>Synergistia</taxon>
        <taxon>Synergistales</taxon>
        <taxon>Aminobacteriaceae</taxon>
        <taxon>Aminobacterium</taxon>
    </lineage>
</organism>
<evidence type="ECO:0000256" key="5">
    <source>
        <dbReference type="ARBA" id="ARBA00022741"/>
    </source>
</evidence>
<sequence length="291" mass="31823">MQYTLSSDGKLNLTLRITEKRGDGYHNLVSLFLRLPAMESLTISTYKDNNVREIATTGHIVIDGKNIVEKTIECLESKGWSLPGLHVALAKQIPPGTGLGAGSGNAASFLRWARLFEGSEVTSDILEKIGSDVSFLYSRSFLSLVVGKGEKSACRGPLPPMQIVVAIPGWGVSTSLAYAGVDAFYGVDKGGSFPCNEWTGLAEVEKIYQSLLRGENVGFLPNDFYPWLAEQHPEYEAFFNECESSNALGYGLSGSGSSVFALFPANGKPVKLSQFEKMEWIQQILFWSDDR</sequence>
<name>D5EFE5_AMICL</name>
<keyword evidence="4 9" id="KW-0808">Transferase</keyword>
<dbReference type="Gene3D" id="3.30.70.890">
    <property type="entry name" value="GHMP kinase, C-terminal domain"/>
    <property type="match status" value="1"/>
</dbReference>
<comment type="function">
    <text evidence="9">Catalyzes the phosphorylation of the position 2 hydroxy group of 4-diphosphocytidyl-2C-methyl-D-erythritol.</text>
</comment>
<dbReference type="Gene3D" id="3.30.230.10">
    <property type="match status" value="1"/>
</dbReference>
<evidence type="ECO:0000256" key="9">
    <source>
        <dbReference type="HAMAP-Rule" id="MF_00061"/>
    </source>
</evidence>
<evidence type="ECO:0000256" key="3">
    <source>
        <dbReference type="ARBA" id="ARBA00017473"/>
    </source>
</evidence>
<dbReference type="EC" id="2.7.1.148" evidence="2 9"/>
<keyword evidence="7 9" id="KW-0067">ATP-binding</keyword>
<dbReference type="SUPFAM" id="SSF55060">
    <property type="entry name" value="GHMP Kinase, C-terminal domain"/>
    <property type="match status" value="1"/>
</dbReference>
<comment type="pathway">
    <text evidence="9">Isoprenoid biosynthesis; isopentenyl diphosphate biosynthesis via DXP pathway; isopentenyl diphosphate from 1-deoxy-D-xylulose 5-phosphate: step 3/6.</text>
</comment>
<dbReference type="InterPro" id="IPR014721">
    <property type="entry name" value="Ribsml_uS5_D2-typ_fold_subgr"/>
</dbReference>
<dbReference type="GO" id="GO:0050515">
    <property type="term" value="F:4-(cytidine 5'-diphospho)-2-C-methyl-D-erythritol kinase activity"/>
    <property type="evidence" value="ECO:0007669"/>
    <property type="project" value="UniProtKB-UniRule"/>
</dbReference>
<evidence type="ECO:0000256" key="1">
    <source>
        <dbReference type="ARBA" id="ARBA00009684"/>
    </source>
</evidence>
<dbReference type="PANTHER" id="PTHR43527">
    <property type="entry name" value="4-DIPHOSPHOCYTIDYL-2-C-METHYL-D-ERYTHRITOL KINASE, CHLOROPLASTIC"/>
    <property type="match status" value="1"/>
</dbReference>
<dbReference type="KEGG" id="aco:Amico_1154"/>
<dbReference type="EMBL" id="CP001997">
    <property type="protein sequence ID" value="ADE57277.1"/>
    <property type="molecule type" value="Genomic_DNA"/>
</dbReference>
<dbReference type="PANTHER" id="PTHR43527:SF2">
    <property type="entry name" value="4-DIPHOSPHOCYTIDYL-2-C-METHYL-D-ERYTHRITOL KINASE, CHLOROPLASTIC"/>
    <property type="match status" value="1"/>
</dbReference>
<evidence type="ECO:0000256" key="6">
    <source>
        <dbReference type="ARBA" id="ARBA00022777"/>
    </source>
</evidence>
<dbReference type="eggNOG" id="COG1947">
    <property type="taxonomic scope" value="Bacteria"/>
</dbReference>
<dbReference type="Pfam" id="PF08544">
    <property type="entry name" value="GHMP_kinases_C"/>
    <property type="match status" value="1"/>
</dbReference>
<dbReference type="Proteomes" id="UP000002366">
    <property type="component" value="Chromosome"/>
</dbReference>
<evidence type="ECO:0000256" key="7">
    <source>
        <dbReference type="ARBA" id="ARBA00022840"/>
    </source>
</evidence>
<comment type="similarity">
    <text evidence="1 9">Belongs to the GHMP kinase family. IspE subfamily.</text>
</comment>
<keyword evidence="9" id="KW-0414">Isoprene biosynthesis</keyword>
<keyword evidence="13" id="KW-1185">Reference proteome</keyword>
<dbReference type="HAMAP" id="MF_00061">
    <property type="entry name" value="IspE"/>
    <property type="match status" value="1"/>
</dbReference>
<protein>
    <recommendedName>
        <fullName evidence="3 9">4-diphosphocytidyl-2-C-methyl-D-erythritol kinase</fullName>
        <shortName evidence="9">CMK</shortName>
        <ecNumber evidence="2 9">2.7.1.148</ecNumber>
    </recommendedName>
    <alternativeName>
        <fullName evidence="8 9">4-(cytidine-5'-diphospho)-2-C-methyl-D-erythritol kinase</fullName>
    </alternativeName>
</protein>
<dbReference type="UniPathway" id="UPA00056">
    <property type="reaction ID" value="UER00094"/>
</dbReference>
<evidence type="ECO:0000259" key="10">
    <source>
        <dbReference type="Pfam" id="PF00288"/>
    </source>
</evidence>
<dbReference type="Pfam" id="PF00288">
    <property type="entry name" value="GHMP_kinases_N"/>
    <property type="match status" value="1"/>
</dbReference>
<dbReference type="RefSeq" id="WP_013048540.1">
    <property type="nucleotide sequence ID" value="NC_014011.1"/>
</dbReference>
<evidence type="ECO:0000259" key="11">
    <source>
        <dbReference type="Pfam" id="PF08544"/>
    </source>
</evidence>
<keyword evidence="6 9" id="KW-0418">Kinase</keyword>
<dbReference type="AlphaFoldDB" id="D5EFE5"/>
<evidence type="ECO:0000256" key="2">
    <source>
        <dbReference type="ARBA" id="ARBA00012052"/>
    </source>
</evidence>
<dbReference type="OrthoDB" id="4997at2"/>
<reference evidence="12 13" key="1">
    <citation type="journal article" date="2010" name="Stand. Genomic Sci.">
        <title>Complete genome sequence of Aminobacterium colombiense type strain (ALA-1).</title>
        <authorList>
            <person name="Chertkov O."/>
            <person name="Sikorski J."/>
            <person name="Brambilla E."/>
            <person name="Lapidus A."/>
            <person name="Copeland A."/>
            <person name="Glavina Del Rio T."/>
            <person name="Nolan M."/>
            <person name="Lucas S."/>
            <person name="Tice H."/>
            <person name="Cheng J.F."/>
            <person name="Han C."/>
            <person name="Detter J.C."/>
            <person name="Bruce D."/>
            <person name="Tapia R."/>
            <person name="Goodwin L."/>
            <person name="Pitluck S."/>
            <person name="Liolios K."/>
            <person name="Ivanova N."/>
            <person name="Mavromatis K."/>
            <person name="Ovchinnikova G."/>
            <person name="Pati A."/>
            <person name="Chen A."/>
            <person name="Palaniappan K."/>
            <person name="Land M."/>
            <person name="Hauser L."/>
            <person name="Chang Y.J."/>
            <person name="Jeffries C.D."/>
            <person name="Spring S."/>
            <person name="Rohde M."/>
            <person name="Goker M."/>
            <person name="Bristow J."/>
            <person name="Eisen J.A."/>
            <person name="Markowitz V."/>
            <person name="Hugenholtz P."/>
            <person name="Kyrpides N.C."/>
            <person name="Klenk H.P."/>
        </authorList>
    </citation>
    <scope>NUCLEOTIDE SEQUENCE [LARGE SCALE GENOMIC DNA]</scope>
    <source>
        <strain evidence="13">DSM 12261 / ALA-1</strain>
    </source>
</reference>
<dbReference type="GO" id="GO:0019288">
    <property type="term" value="P:isopentenyl diphosphate biosynthetic process, methylerythritol 4-phosphate pathway"/>
    <property type="evidence" value="ECO:0007669"/>
    <property type="project" value="UniProtKB-UniRule"/>
</dbReference>
<dbReference type="InterPro" id="IPR036554">
    <property type="entry name" value="GHMP_kinase_C_sf"/>
</dbReference>
<comment type="caution">
    <text evidence="9">Lacks conserved residue(s) required for the propagation of feature annotation.</text>
</comment>